<evidence type="ECO:0000313" key="2">
    <source>
        <dbReference type="Proteomes" id="UP000054928"/>
    </source>
</evidence>
<sequence>MPTPEDASAQSGQRFLKQMVPYDPNQNDERGGFLPEWFVESATNALVDLQNKFALNKYKLATRLIAESKINPLEINFFTSDKLLEVVDKITKAFIIKSRSPEAIFYGLSHVAGDKEYGMLASLARGLGVFKARGKYEIHDETYINSDIQKGLDSEDVKGMNYNRLREIVLKFEPFLLSSWKRLGVSAEQAEEILEVDFSRLYFLENPNLPLYIKYLTMTPRYEHLGPYETLLLDMKKKGLREDCFGVAGWWCNDRTQFYPTKVIGYLVFGMG</sequence>
<name>A0A0P1AHD3_PLAHL</name>
<dbReference type="Proteomes" id="UP000054928">
    <property type="component" value="Unassembled WGS sequence"/>
</dbReference>
<dbReference type="GeneID" id="36405362"/>
<protein>
    <submittedName>
        <fullName evidence="1">Uncharacterized protein</fullName>
    </submittedName>
</protein>
<organism evidence="1 2">
    <name type="scientific">Plasmopara halstedii</name>
    <name type="common">Downy mildew of sunflower</name>
    <dbReference type="NCBI Taxonomy" id="4781"/>
    <lineage>
        <taxon>Eukaryota</taxon>
        <taxon>Sar</taxon>
        <taxon>Stramenopiles</taxon>
        <taxon>Oomycota</taxon>
        <taxon>Peronosporomycetes</taxon>
        <taxon>Peronosporales</taxon>
        <taxon>Peronosporaceae</taxon>
        <taxon>Plasmopara</taxon>
    </lineage>
</organism>
<keyword evidence="2" id="KW-1185">Reference proteome</keyword>
<accession>A0A0P1AHD3</accession>
<proteinExistence type="predicted"/>
<dbReference type="EMBL" id="CCYD01000468">
    <property type="protein sequence ID" value="CEG40087.1"/>
    <property type="molecule type" value="Genomic_DNA"/>
</dbReference>
<reference evidence="2" key="1">
    <citation type="submission" date="2014-09" db="EMBL/GenBank/DDBJ databases">
        <authorList>
            <person name="Sharma Rahul"/>
            <person name="Thines Marco"/>
        </authorList>
    </citation>
    <scope>NUCLEOTIDE SEQUENCE [LARGE SCALE GENOMIC DNA]</scope>
</reference>
<dbReference type="RefSeq" id="XP_024576456.1">
    <property type="nucleotide sequence ID" value="XM_024725707.1"/>
</dbReference>
<dbReference type="AlphaFoldDB" id="A0A0P1AHD3"/>
<evidence type="ECO:0000313" key="1">
    <source>
        <dbReference type="EMBL" id="CEG40087.1"/>
    </source>
</evidence>